<comment type="caution">
    <text evidence="2">The sequence shown here is derived from an EMBL/GenBank/DDBJ whole genome shotgun (WGS) entry which is preliminary data.</text>
</comment>
<feature type="compositionally biased region" description="Pro residues" evidence="1">
    <location>
        <begin position="1"/>
        <end position="11"/>
    </location>
</feature>
<dbReference type="PANTHER" id="PTHR43737">
    <property type="entry name" value="BLL7424 PROTEIN"/>
    <property type="match status" value="1"/>
</dbReference>
<dbReference type="SUPFAM" id="SSF53649">
    <property type="entry name" value="Alkaline phosphatase-like"/>
    <property type="match status" value="1"/>
</dbReference>
<name>A0A7C4LL75_9PLAN</name>
<dbReference type="PANTHER" id="PTHR43737:SF1">
    <property type="entry name" value="DUF1501 DOMAIN-CONTAINING PROTEIN"/>
    <property type="match status" value="1"/>
</dbReference>
<dbReference type="Gene3D" id="3.40.720.10">
    <property type="entry name" value="Alkaline Phosphatase, subunit A"/>
    <property type="match status" value="1"/>
</dbReference>
<proteinExistence type="predicted"/>
<accession>A0A7C4LL75</accession>
<gene>
    <name evidence="2" type="ORF">ENS64_08870</name>
</gene>
<dbReference type="Pfam" id="PF07394">
    <property type="entry name" value="DUF1501"/>
    <property type="match status" value="1"/>
</dbReference>
<dbReference type="EMBL" id="DSVQ01000012">
    <property type="protein sequence ID" value="HGT39356.1"/>
    <property type="molecule type" value="Genomic_DNA"/>
</dbReference>
<dbReference type="InterPro" id="IPR010869">
    <property type="entry name" value="DUF1501"/>
</dbReference>
<sequence length="526" mass="56873">MSRGPLPPDRPSAPANSESCPVFPDDPVQGPFLPAAVVAGHRPEFGSEGHIKSFSGAARKLSYPCSSVDARGESMSVNCCPDFLRTHCSRRTLLKVGALGGWFTQSQLFEAEAAQPAARATARSVILLFQFGGPSHLDTFDPKPEAPPEIRGEFASIPTSVAGRVICEHLPRLAQLADKYALVRSVYHSSSSHNPGAYVALCGRESPINIVTLNASANDFPHPGSVVDYLAPGPRGVPTSVSLPTMIADGPFRTPGEFAGFLGKKHDPLWILKDPNEAGFAVEELHLPTGVEVARLDSRRDTLQQLGRLSQLSEQFAEVQGLTEYQQRAIDLVTSPATQRALRIDDETPAVRDRYGRNTYGQSVLLARRLIEAGVRFVTVYYSRGIGGWDTHRANFSTLKESRLPQTDVALSALLEDLQQRGLLESTLVYWTGDFGRTPKINNEAGRDHWPACGTVLMAGGGIQGGREYGSSDATGAYPADRPATPGDITATVFHALGLDPETLIYDQLRRPMPISNGKVLRELLG</sequence>
<dbReference type="InterPro" id="IPR017850">
    <property type="entry name" value="Alkaline_phosphatase_core_sf"/>
</dbReference>
<organism evidence="2">
    <name type="scientific">Schlesneria paludicola</name>
    <dbReference type="NCBI Taxonomy" id="360056"/>
    <lineage>
        <taxon>Bacteria</taxon>
        <taxon>Pseudomonadati</taxon>
        <taxon>Planctomycetota</taxon>
        <taxon>Planctomycetia</taxon>
        <taxon>Planctomycetales</taxon>
        <taxon>Planctomycetaceae</taxon>
        <taxon>Schlesneria</taxon>
    </lineage>
</organism>
<protein>
    <submittedName>
        <fullName evidence="2">DUF1501 domain-containing protein</fullName>
    </submittedName>
</protein>
<evidence type="ECO:0000256" key="1">
    <source>
        <dbReference type="SAM" id="MobiDB-lite"/>
    </source>
</evidence>
<reference evidence="2" key="1">
    <citation type="journal article" date="2020" name="mSystems">
        <title>Genome- and Community-Level Interaction Insights into Carbon Utilization and Element Cycling Functions of Hydrothermarchaeota in Hydrothermal Sediment.</title>
        <authorList>
            <person name="Zhou Z."/>
            <person name="Liu Y."/>
            <person name="Xu W."/>
            <person name="Pan J."/>
            <person name="Luo Z.H."/>
            <person name="Li M."/>
        </authorList>
    </citation>
    <scope>NUCLEOTIDE SEQUENCE [LARGE SCALE GENOMIC DNA]</scope>
    <source>
        <strain evidence="2">SpSt-508</strain>
    </source>
</reference>
<evidence type="ECO:0000313" key="2">
    <source>
        <dbReference type="EMBL" id="HGT39356.1"/>
    </source>
</evidence>
<dbReference type="AlphaFoldDB" id="A0A7C4LL75"/>
<feature type="region of interest" description="Disordered" evidence="1">
    <location>
        <begin position="1"/>
        <end position="21"/>
    </location>
</feature>